<protein>
    <recommendedName>
        <fullName evidence="2">Glycosyl transferase family 1 domain-containing protein</fullName>
    </recommendedName>
</protein>
<feature type="non-terminal residue" evidence="1">
    <location>
        <position position="79"/>
    </location>
</feature>
<feature type="non-terminal residue" evidence="1">
    <location>
        <position position="1"/>
    </location>
</feature>
<dbReference type="EMBL" id="AB444210">
    <property type="protein sequence ID" value="BAG55336.1"/>
    <property type="molecule type" value="mRNA"/>
</dbReference>
<proteinExistence type="evidence at transcript level"/>
<name>B3Y5H9_9CHLO</name>
<accession>B3Y5H9</accession>
<organism evidence="1">
    <name type="scientific">Pseudochoricystis ellipsoidea</name>
    <name type="common">nom. nud.</name>
    <dbReference type="NCBI Taxonomy" id="546385"/>
    <lineage>
        <taxon>Eukaryota</taxon>
        <taxon>Viridiplantae</taxon>
        <taxon>Chlorophyta</taxon>
        <taxon>core chlorophytes</taxon>
        <taxon>Trebouxiophyceae</taxon>
    </lineage>
</organism>
<sequence length="79" mass="8654">AMYNGVPVVAYKVAIEGMHLQDGLDVLMADNATDFATQVARLFVDCNLWLHLSQGGLKTTREHFASEVAERALQGTFEA</sequence>
<dbReference type="AlphaFoldDB" id="B3Y5H9"/>
<evidence type="ECO:0000313" key="1">
    <source>
        <dbReference type="EMBL" id="BAG55336.1"/>
    </source>
</evidence>
<reference evidence="1" key="1">
    <citation type="submission" date="2008-07" db="EMBL/GenBank/DDBJ databases">
        <title>Characterization of the lipid accumulation in a new microalgal species, Pseudochoricystis ellipsoidea (Trebouxiophyceae).</title>
        <authorList>
            <person name="Satoh A."/>
            <person name="Kato M."/>
            <person name="Yamato K.T."/>
            <person name="Ikegami Y."/>
            <person name="Sekiguchi H."/>
            <person name="Kurano N."/>
            <person name="Miyachi S."/>
        </authorList>
    </citation>
    <scope>NUCLEOTIDE SEQUENCE</scope>
    <source>
        <strain evidence="1">MBIC11204</strain>
    </source>
</reference>
<evidence type="ECO:0008006" key="2">
    <source>
        <dbReference type="Google" id="ProtNLM"/>
    </source>
</evidence>
<reference evidence="1" key="2">
    <citation type="submission" date="2008-07" db="EMBL/GenBank/DDBJ databases">
        <title>Nitrogen-starvation-inducible cDNA clones isolated by using cDNA subtraction in a novel microalga accumulating lipids and hydrocarbons.</title>
        <authorList>
            <person name="Satoh A."/>
        </authorList>
    </citation>
    <scope>NUCLEOTIDE SEQUENCE</scope>
    <source>
        <strain evidence="1">MBIC11204</strain>
    </source>
</reference>
<dbReference type="SUPFAM" id="SSF53756">
    <property type="entry name" value="UDP-Glycosyltransferase/glycogen phosphorylase"/>
    <property type="match status" value="1"/>
</dbReference>